<keyword evidence="2" id="KW-0496">Mitochondrion</keyword>
<dbReference type="InterPro" id="IPR048280">
    <property type="entry name" value="COX6B-like"/>
</dbReference>
<sequence>MTAPNSTERKACWDARDRLWKCLDDNGDKVASCHKFQSEFEADCPSQWVNHRLLLLNICDQRAPYLMSESMKHMHCFTGHNINHSEKLLFKIILDGERPWSFEGAPAGCFSCPFCLPDR</sequence>
<dbReference type="PROSITE" id="PS51808">
    <property type="entry name" value="CHCH"/>
    <property type="match status" value="1"/>
</dbReference>
<evidence type="ECO:0000256" key="3">
    <source>
        <dbReference type="ARBA" id="ARBA00023157"/>
    </source>
</evidence>
<dbReference type="Proteomes" id="UP000007635">
    <property type="component" value="Chromosome IV"/>
</dbReference>
<proteinExistence type="predicted"/>
<keyword evidence="3" id="KW-1015">Disulfide bond</keyword>
<dbReference type="InterPro" id="IPR042289">
    <property type="entry name" value="COA6"/>
</dbReference>
<dbReference type="GeneTree" id="ENSGT00990000210555"/>
<dbReference type="InterPro" id="IPR036549">
    <property type="entry name" value="CX6/COA6-like_sf"/>
</dbReference>
<accession>A0AAQ4R8Q2</accession>
<keyword evidence="5" id="KW-1185">Reference proteome</keyword>
<dbReference type="Gene3D" id="1.10.10.140">
    <property type="entry name" value="Cytochrome c oxidase, subunit VIb"/>
    <property type="match status" value="1"/>
</dbReference>
<evidence type="ECO:0000313" key="4">
    <source>
        <dbReference type="Ensembl" id="ENSGACP00000059410.1"/>
    </source>
</evidence>
<dbReference type="GO" id="GO:0005739">
    <property type="term" value="C:mitochondrion"/>
    <property type="evidence" value="ECO:0007669"/>
    <property type="project" value="UniProtKB-SubCell"/>
</dbReference>
<dbReference type="PANTHER" id="PTHR46690:SF1">
    <property type="entry name" value="CYTOCHROME C OXIDASE ASSEMBLY FACTOR 6 HOMOLOG"/>
    <property type="match status" value="1"/>
</dbReference>
<reference evidence="4 5" key="1">
    <citation type="journal article" date="2021" name="G3 (Bethesda)">
        <title>Improved contiguity of the threespine stickleback genome using long-read sequencing.</title>
        <authorList>
            <person name="Nath S."/>
            <person name="Shaw D.E."/>
            <person name="White M.A."/>
        </authorList>
    </citation>
    <scope>NUCLEOTIDE SEQUENCE [LARGE SCALE GENOMIC DNA]</scope>
    <source>
        <strain evidence="4 5">Lake Benthic</strain>
    </source>
</reference>
<evidence type="ECO:0008006" key="6">
    <source>
        <dbReference type="Google" id="ProtNLM"/>
    </source>
</evidence>
<comment type="subcellular location">
    <subcellularLocation>
        <location evidence="1">Mitochondrion</location>
    </subcellularLocation>
</comment>
<dbReference type="SUPFAM" id="SSF47694">
    <property type="entry name" value="Cytochrome c oxidase subunit h"/>
    <property type="match status" value="1"/>
</dbReference>
<dbReference type="GO" id="GO:0042775">
    <property type="term" value="P:mitochondrial ATP synthesis coupled electron transport"/>
    <property type="evidence" value="ECO:0007669"/>
    <property type="project" value="TreeGrafter"/>
</dbReference>
<reference evidence="4" key="3">
    <citation type="submission" date="2025-09" db="UniProtKB">
        <authorList>
            <consortium name="Ensembl"/>
        </authorList>
    </citation>
    <scope>IDENTIFICATION</scope>
</reference>
<protein>
    <recommendedName>
        <fullName evidence="6">Cytochrome c oxidase assembly factor 6</fullName>
    </recommendedName>
</protein>
<dbReference type="Ensembl" id="ENSGACT00000075377.1">
    <property type="protein sequence ID" value="ENSGACP00000059410.1"/>
    <property type="gene ID" value="ENSGACG00000019202.2"/>
</dbReference>
<evidence type="ECO:0000256" key="1">
    <source>
        <dbReference type="ARBA" id="ARBA00004173"/>
    </source>
</evidence>
<name>A0AAQ4R8Q2_GASAC</name>
<dbReference type="PANTHER" id="PTHR46690">
    <property type="entry name" value="CYTOCHROME C OXIDASE ASSEMBLY FACTOR 6 HOMOLOG"/>
    <property type="match status" value="1"/>
</dbReference>
<evidence type="ECO:0000313" key="5">
    <source>
        <dbReference type="Proteomes" id="UP000007635"/>
    </source>
</evidence>
<evidence type="ECO:0000256" key="2">
    <source>
        <dbReference type="ARBA" id="ARBA00023128"/>
    </source>
</evidence>
<dbReference type="GO" id="GO:0008535">
    <property type="term" value="P:respiratory chain complex IV assembly"/>
    <property type="evidence" value="ECO:0007669"/>
    <property type="project" value="InterPro"/>
</dbReference>
<reference evidence="4" key="2">
    <citation type="submission" date="2025-08" db="UniProtKB">
        <authorList>
            <consortium name="Ensembl"/>
        </authorList>
    </citation>
    <scope>IDENTIFICATION</scope>
</reference>
<dbReference type="Pfam" id="PF02297">
    <property type="entry name" value="COX6B"/>
    <property type="match status" value="1"/>
</dbReference>
<organism evidence="4 5">
    <name type="scientific">Gasterosteus aculeatus aculeatus</name>
    <name type="common">three-spined stickleback</name>
    <dbReference type="NCBI Taxonomy" id="481459"/>
    <lineage>
        <taxon>Eukaryota</taxon>
        <taxon>Metazoa</taxon>
        <taxon>Chordata</taxon>
        <taxon>Craniata</taxon>
        <taxon>Vertebrata</taxon>
        <taxon>Euteleostomi</taxon>
        <taxon>Actinopterygii</taxon>
        <taxon>Neopterygii</taxon>
        <taxon>Teleostei</taxon>
        <taxon>Neoteleostei</taxon>
        <taxon>Acanthomorphata</taxon>
        <taxon>Eupercaria</taxon>
        <taxon>Perciformes</taxon>
        <taxon>Cottioidei</taxon>
        <taxon>Gasterosteales</taxon>
        <taxon>Gasterosteidae</taxon>
        <taxon>Gasterosteus</taxon>
    </lineage>
</organism>
<dbReference type="AlphaFoldDB" id="A0AAQ4R8Q2"/>